<accession>A0A914PXR3</accession>
<organism evidence="1 2">
    <name type="scientific">Panagrolaimus davidi</name>
    <dbReference type="NCBI Taxonomy" id="227884"/>
    <lineage>
        <taxon>Eukaryota</taxon>
        <taxon>Metazoa</taxon>
        <taxon>Ecdysozoa</taxon>
        <taxon>Nematoda</taxon>
        <taxon>Chromadorea</taxon>
        <taxon>Rhabditida</taxon>
        <taxon>Tylenchina</taxon>
        <taxon>Panagrolaimomorpha</taxon>
        <taxon>Panagrolaimoidea</taxon>
        <taxon>Panagrolaimidae</taxon>
        <taxon>Panagrolaimus</taxon>
    </lineage>
</organism>
<protein>
    <submittedName>
        <fullName evidence="2">Uncharacterized protein</fullName>
    </submittedName>
</protein>
<name>A0A914PXR3_9BILA</name>
<evidence type="ECO:0000313" key="1">
    <source>
        <dbReference type="Proteomes" id="UP000887578"/>
    </source>
</evidence>
<sequence length="517" mass="59499">MFKENEFLASVSGAGNHILIRIIREKDQRVCKKLEVTTIKKLFGALLPLVGQIKAVFLSVTNLQTPEYPNNFELSKAIKDFLIHHKVSYHFYSDEYMMTSEILVAANITPIIGDMVVCINFGSNEMTLVINKFTSKGYKTLMTEVIEEKYLEVLANCFSNILKTFYMRKMILTTTEKDEKLLKKFEGILKSSNIFNLSGKLMIINCEKLYEMKQMGTPVIEMAKWASDRNYVKFHILPIIIKTVEILGVFGNSQKKLIAAEKGSEISFTESVVLGYSVQHCLMRQLNGKTLEFLETIKMDQNCHRRKITLLFESECFPELKIESIIIPEIKELPKKLNGICDMKIPIIGFFDSSAVIYVYKNGGYKFLDSWNGLYGNELFINFEESKAKYGMESIKAGKTKMSSVVYDLIKIMSMPSDKIVVKEEWKFVITKNSENPILIEFVNHEGRKQAGTPSFLMAMLLKEMLKRIKNEMNEEKPKEIGFCFFDKMFEDEKQRVENGLKEACELLKIHAKFIDV</sequence>
<dbReference type="AlphaFoldDB" id="A0A914PXR3"/>
<evidence type="ECO:0000313" key="2">
    <source>
        <dbReference type="WBParaSite" id="PDA_v2.g21191.t1"/>
    </source>
</evidence>
<dbReference type="WBParaSite" id="PDA_v2.g21191.t1">
    <property type="protein sequence ID" value="PDA_v2.g21191.t1"/>
    <property type="gene ID" value="PDA_v2.g21191"/>
</dbReference>
<proteinExistence type="predicted"/>
<keyword evidence="1" id="KW-1185">Reference proteome</keyword>
<reference evidence="2" key="1">
    <citation type="submission" date="2022-11" db="UniProtKB">
        <authorList>
            <consortium name="WormBaseParasite"/>
        </authorList>
    </citation>
    <scope>IDENTIFICATION</scope>
</reference>
<dbReference type="Proteomes" id="UP000887578">
    <property type="component" value="Unplaced"/>
</dbReference>